<feature type="chain" id="PRO_5011505270" description="Lipoprotein" evidence="2">
    <location>
        <begin position="26"/>
        <end position="264"/>
    </location>
</feature>
<reference evidence="3 4" key="1">
    <citation type="submission" date="2016-10" db="EMBL/GenBank/DDBJ databases">
        <authorList>
            <person name="de Groot N.N."/>
        </authorList>
    </citation>
    <scope>NUCLEOTIDE SEQUENCE [LARGE SCALE GENOMIC DNA]</scope>
    <source>
        <strain evidence="3 4">DSM 22789</strain>
    </source>
</reference>
<protein>
    <recommendedName>
        <fullName evidence="5">Lipoprotein</fullName>
    </recommendedName>
</protein>
<dbReference type="PROSITE" id="PS51257">
    <property type="entry name" value="PROKAR_LIPOPROTEIN"/>
    <property type="match status" value="1"/>
</dbReference>
<gene>
    <name evidence="3" type="ORF">SAMN05660206_11636</name>
</gene>
<dbReference type="RefSeq" id="WP_093367508.1">
    <property type="nucleotide sequence ID" value="NZ_FOZZ01000016.1"/>
</dbReference>
<dbReference type="Proteomes" id="UP000198785">
    <property type="component" value="Unassembled WGS sequence"/>
</dbReference>
<feature type="signal peptide" evidence="2">
    <location>
        <begin position="1"/>
        <end position="25"/>
    </location>
</feature>
<dbReference type="AlphaFoldDB" id="A0A1I6VQV9"/>
<name>A0A1I6VQV9_9SPHI</name>
<dbReference type="OrthoDB" id="1492949at2"/>
<evidence type="ECO:0000313" key="4">
    <source>
        <dbReference type="Proteomes" id="UP000198785"/>
    </source>
</evidence>
<keyword evidence="2" id="KW-0732">Signal</keyword>
<accession>A0A1I6VQV9</accession>
<sequence>MKTLKNYLLATTTALIFTACGGNNANQGNDSQQQDGTTESATASAGKASKAKKYNAKCFEDFDYDYSKMLTKADVLKHVSVSDPDALEVNFKESRSSKKHNEYSITWASDRPDMVMEVKAGGTSVSLPQADNNIVAVEQLEFKRGDAEKELSAFDRAYGQLSEQEYREMEERIDQQQADKSEEERKVMKSMIRARENMKFHPVANVGSGAYWEREEFRKQYFGTNLYVLAGTVQFRIKVKVSNDDEENARIAALLAQEVLAKCN</sequence>
<organism evidence="3 4">
    <name type="scientific">Sphingobacterium wenxiniae</name>
    <dbReference type="NCBI Taxonomy" id="683125"/>
    <lineage>
        <taxon>Bacteria</taxon>
        <taxon>Pseudomonadati</taxon>
        <taxon>Bacteroidota</taxon>
        <taxon>Sphingobacteriia</taxon>
        <taxon>Sphingobacteriales</taxon>
        <taxon>Sphingobacteriaceae</taxon>
        <taxon>Sphingobacterium</taxon>
    </lineage>
</organism>
<evidence type="ECO:0008006" key="5">
    <source>
        <dbReference type="Google" id="ProtNLM"/>
    </source>
</evidence>
<evidence type="ECO:0000256" key="1">
    <source>
        <dbReference type="SAM" id="Coils"/>
    </source>
</evidence>
<feature type="coiled-coil region" evidence="1">
    <location>
        <begin position="159"/>
        <end position="186"/>
    </location>
</feature>
<evidence type="ECO:0000313" key="3">
    <source>
        <dbReference type="EMBL" id="SFT15971.1"/>
    </source>
</evidence>
<keyword evidence="4" id="KW-1185">Reference proteome</keyword>
<evidence type="ECO:0000256" key="2">
    <source>
        <dbReference type="SAM" id="SignalP"/>
    </source>
</evidence>
<dbReference type="STRING" id="683125.SAMN05660206_11636"/>
<keyword evidence="1" id="KW-0175">Coiled coil</keyword>
<dbReference type="EMBL" id="FOZZ01000016">
    <property type="protein sequence ID" value="SFT15971.1"/>
    <property type="molecule type" value="Genomic_DNA"/>
</dbReference>
<proteinExistence type="predicted"/>